<protein>
    <recommendedName>
        <fullName evidence="3">Sulfotransferase family protein</fullName>
    </recommendedName>
</protein>
<dbReference type="Proteomes" id="UP000617145">
    <property type="component" value="Unassembled WGS sequence"/>
</dbReference>
<dbReference type="InterPro" id="IPR027417">
    <property type="entry name" value="P-loop_NTPase"/>
</dbReference>
<organism evidence="1 2">
    <name type="scientific">Salipiger pallidus</name>
    <dbReference type="NCBI Taxonomy" id="1775170"/>
    <lineage>
        <taxon>Bacteria</taxon>
        <taxon>Pseudomonadati</taxon>
        <taxon>Pseudomonadota</taxon>
        <taxon>Alphaproteobacteria</taxon>
        <taxon>Rhodobacterales</taxon>
        <taxon>Roseobacteraceae</taxon>
        <taxon>Salipiger</taxon>
    </lineage>
</organism>
<dbReference type="EMBL" id="BMJV01000007">
    <property type="protein sequence ID" value="GGG81538.1"/>
    <property type="molecule type" value="Genomic_DNA"/>
</dbReference>
<keyword evidence="2" id="KW-1185">Reference proteome</keyword>
<dbReference type="AlphaFoldDB" id="A0A8J2ZMW2"/>
<accession>A0A8J2ZMW2</accession>
<reference evidence="1" key="2">
    <citation type="submission" date="2020-09" db="EMBL/GenBank/DDBJ databases">
        <authorList>
            <person name="Sun Q."/>
            <person name="Zhou Y."/>
        </authorList>
    </citation>
    <scope>NUCLEOTIDE SEQUENCE</scope>
    <source>
        <strain evidence="1">CGMCC 1.15762</strain>
    </source>
</reference>
<dbReference type="SUPFAM" id="SSF52540">
    <property type="entry name" value="P-loop containing nucleoside triphosphate hydrolases"/>
    <property type="match status" value="1"/>
</dbReference>
<evidence type="ECO:0008006" key="3">
    <source>
        <dbReference type="Google" id="ProtNLM"/>
    </source>
</evidence>
<evidence type="ECO:0000313" key="2">
    <source>
        <dbReference type="Proteomes" id="UP000617145"/>
    </source>
</evidence>
<evidence type="ECO:0000313" key="1">
    <source>
        <dbReference type="EMBL" id="GGG81538.1"/>
    </source>
</evidence>
<name>A0A8J2ZMW2_9RHOB</name>
<reference evidence="1" key="1">
    <citation type="journal article" date="2014" name="Int. J. Syst. Evol. Microbiol.">
        <title>Complete genome sequence of Corynebacterium casei LMG S-19264T (=DSM 44701T), isolated from a smear-ripened cheese.</title>
        <authorList>
            <consortium name="US DOE Joint Genome Institute (JGI-PGF)"/>
            <person name="Walter F."/>
            <person name="Albersmeier A."/>
            <person name="Kalinowski J."/>
            <person name="Ruckert C."/>
        </authorList>
    </citation>
    <scope>NUCLEOTIDE SEQUENCE</scope>
    <source>
        <strain evidence="1">CGMCC 1.15762</strain>
    </source>
</reference>
<comment type="caution">
    <text evidence="1">The sequence shown here is derived from an EMBL/GenBank/DDBJ whole genome shotgun (WGS) entry which is preliminary data.</text>
</comment>
<dbReference type="Gene3D" id="3.40.50.300">
    <property type="entry name" value="P-loop containing nucleotide triphosphate hydrolases"/>
    <property type="match status" value="1"/>
</dbReference>
<gene>
    <name evidence="1" type="ORF">GCM10011415_33900</name>
</gene>
<proteinExistence type="predicted"/>
<sequence length="232" mass="26841">MVLVCHDNRFVFLKTRKTAGTSAEMFLQSYCAGQPETPDERTHAQVTPHCIVGRRRIPAEEQTDLDRTWYNHMSATEIRTLLGPDQWPDYMKITTVRNPFAIAVSQFYFRLRTRNLTLPDHPEAHVTAFRKAVKKDKYYSCENIVYDQGEFAPRMIVRCEYMQEDLARVCEALDLSFEADRLPVTKRTGDMRLGLSVADFYDRASTARIHDIFAWMFDKAGYPDTPVGETNP</sequence>